<proteinExistence type="predicted"/>
<organism evidence="1 2">
    <name type="scientific">Candidatus Nomurabacteria bacterium RIFCSPLOWO2_02_FULL_40_67</name>
    <dbReference type="NCBI Taxonomy" id="1801787"/>
    <lineage>
        <taxon>Bacteria</taxon>
        <taxon>Candidatus Nomuraibacteriota</taxon>
    </lineage>
</organism>
<name>A0A1F6Y6Y9_9BACT</name>
<evidence type="ECO:0000313" key="2">
    <source>
        <dbReference type="Proteomes" id="UP000177693"/>
    </source>
</evidence>
<comment type="caution">
    <text evidence="1">The sequence shown here is derived from an EMBL/GenBank/DDBJ whole genome shotgun (WGS) entry which is preliminary data.</text>
</comment>
<accession>A0A1F6Y6Y9</accession>
<sequence length="360" mass="41330">MKLEKGKPEILTGLASNLKSEQETLPAIEVKNHVEWVNDNFNLPFFEVGKPTNLGVFLTSEVDSEDKPIILEVKSRHGRSALLGKIHPKEKQQKEEIADKQVFRDIDIKGLGYVISKNTSQDKIFYTVGDIKIDSRNVEKSMGLLNSKDAYRDKEFTEILQKYGIRTHRVIAIIGLEEVVYQGKRISITEAKAKKIMAEKAEPVLEIRAFGTHARLTDISIDNLSTEKHFREKAELFIEDARLLVAKELGEDLSTFDRVKYFKWLARTVGKNLGLLHKHRYFINLREGHNITLDGCLVDFECTRQVRPESLSELDADDYGAFTGLRKVLDTSEFRYPGNRETYDEILKEYKTSYQLNKNS</sequence>
<dbReference type="AlphaFoldDB" id="A0A1F6Y6Y9"/>
<dbReference type="Proteomes" id="UP000177693">
    <property type="component" value="Unassembled WGS sequence"/>
</dbReference>
<evidence type="ECO:0000313" key="1">
    <source>
        <dbReference type="EMBL" id="OGJ02144.1"/>
    </source>
</evidence>
<protein>
    <submittedName>
        <fullName evidence="1">Uncharacterized protein</fullName>
    </submittedName>
</protein>
<gene>
    <name evidence="1" type="ORF">A3I23_04125</name>
</gene>
<reference evidence="1 2" key="1">
    <citation type="journal article" date="2016" name="Nat. Commun.">
        <title>Thousands of microbial genomes shed light on interconnected biogeochemical processes in an aquifer system.</title>
        <authorList>
            <person name="Anantharaman K."/>
            <person name="Brown C.T."/>
            <person name="Hug L.A."/>
            <person name="Sharon I."/>
            <person name="Castelle C.J."/>
            <person name="Probst A.J."/>
            <person name="Thomas B.C."/>
            <person name="Singh A."/>
            <person name="Wilkins M.J."/>
            <person name="Karaoz U."/>
            <person name="Brodie E.L."/>
            <person name="Williams K.H."/>
            <person name="Hubbard S.S."/>
            <person name="Banfield J.F."/>
        </authorList>
    </citation>
    <scope>NUCLEOTIDE SEQUENCE [LARGE SCALE GENOMIC DNA]</scope>
</reference>
<dbReference type="EMBL" id="MFVL01000005">
    <property type="protein sequence ID" value="OGJ02144.1"/>
    <property type="molecule type" value="Genomic_DNA"/>
</dbReference>